<dbReference type="RefSeq" id="WP_203303461.1">
    <property type="nucleotide sequence ID" value="NZ_JAAEBW010000011.1"/>
</dbReference>
<protein>
    <recommendedName>
        <fullName evidence="2">protein-glutamate methylesterase</fullName>
        <ecNumber evidence="2">3.1.1.61</ecNumber>
    </recommendedName>
</protein>
<evidence type="ECO:0000256" key="2">
    <source>
        <dbReference type="ARBA" id="ARBA00039140"/>
    </source>
</evidence>
<proteinExistence type="predicted"/>
<feature type="active site" evidence="4">
    <location>
        <position position="51"/>
    </location>
</feature>
<evidence type="ECO:0000259" key="6">
    <source>
        <dbReference type="PROSITE" id="PS50122"/>
    </source>
</evidence>
<reference evidence="8 9" key="1">
    <citation type="submission" date="2020-01" db="EMBL/GenBank/DDBJ databases">
        <title>Comparative genomics of meat spoilage bacteria.</title>
        <authorList>
            <person name="Hilgarth M."/>
            <person name="Vogel R.F."/>
        </authorList>
    </citation>
    <scope>NUCLEOTIDE SEQUENCE [LARGE SCALE GENOMIC DNA]</scope>
    <source>
        <strain evidence="8 9">TMW2.2077</strain>
    </source>
</reference>
<evidence type="ECO:0000256" key="4">
    <source>
        <dbReference type="PROSITE-ProRule" id="PRU00050"/>
    </source>
</evidence>
<keyword evidence="1 4" id="KW-0378">Hydrolase</keyword>
<gene>
    <name evidence="8" type="ORF">GYN02_17430</name>
</gene>
<dbReference type="SUPFAM" id="SSF52738">
    <property type="entry name" value="Methylesterase CheB, C-terminal domain"/>
    <property type="match status" value="1"/>
</dbReference>
<name>A0ABS1ZKE7_9PSED</name>
<feature type="active site" evidence="4">
    <location>
        <position position="144"/>
    </location>
</feature>
<dbReference type="PANTHER" id="PTHR42872:SF6">
    <property type="entry name" value="PROTEIN-GLUTAMATE METHYLESTERASE_PROTEIN-GLUTAMINE GLUTAMINASE"/>
    <property type="match status" value="1"/>
</dbReference>
<keyword evidence="9" id="KW-1185">Reference proteome</keyword>
<keyword evidence="4" id="KW-0145">Chemotaxis</keyword>
<organism evidence="8 9">
    <name type="scientific">Pseudomonas weihenstephanensis</name>
    <dbReference type="NCBI Taxonomy" id="1608994"/>
    <lineage>
        <taxon>Bacteria</taxon>
        <taxon>Pseudomonadati</taxon>
        <taxon>Pseudomonadota</taxon>
        <taxon>Gammaproteobacteria</taxon>
        <taxon>Pseudomonadales</taxon>
        <taxon>Pseudomonadaceae</taxon>
        <taxon>Pseudomonas</taxon>
    </lineage>
</organism>
<evidence type="ECO:0000313" key="9">
    <source>
        <dbReference type="Proteomes" id="UP000809529"/>
    </source>
</evidence>
<dbReference type="PROSITE" id="PS51123">
    <property type="entry name" value="OMPA_2"/>
    <property type="match status" value="1"/>
</dbReference>
<feature type="domain" description="OmpA-like" evidence="7">
    <location>
        <begin position="1"/>
        <end position="24"/>
    </location>
</feature>
<dbReference type="InterPro" id="IPR006665">
    <property type="entry name" value="OmpA-like"/>
</dbReference>
<dbReference type="EC" id="3.1.1.61" evidence="2"/>
<sequence length="204" mass="22601">MTRNDQEVKRDRSRRVDAVVVGASAGGVEALLAIFADLRPGFGLPIIVVLHLPDERRSQLADVFGRRLQVPVKEVDDKESIVPGTVYFAAPGYHVSIERDHSFSLSREERVHYSRPSIDYLFESAADVYQHRLAAILLTGANQDGAQGLATVKLQGGLTIIQDPEEALVSTMPQAALDRIKPDYILPLRGIGRLLVELERIECY</sequence>
<feature type="domain" description="CheB-type methylesterase" evidence="6">
    <location>
        <begin position="19"/>
        <end position="202"/>
    </location>
</feature>
<dbReference type="CDD" id="cd16433">
    <property type="entry name" value="CheB"/>
    <property type="match status" value="1"/>
</dbReference>
<dbReference type="PANTHER" id="PTHR42872">
    <property type="entry name" value="PROTEIN-GLUTAMATE METHYLESTERASE/PROTEIN-GLUTAMINE GLUTAMINASE"/>
    <property type="match status" value="1"/>
</dbReference>
<dbReference type="Proteomes" id="UP000809529">
    <property type="component" value="Unassembled WGS sequence"/>
</dbReference>
<comment type="caution">
    <text evidence="8">The sequence shown here is derived from an EMBL/GenBank/DDBJ whole genome shotgun (WGS) entry which is preliminary data.</text>
</comment>
<dbReference type="EMBL" id="JAAEBW010000011">
    <property type="protein sequence ID" value="MBM1196947.1"/>
    <property type="molecule type" value="Genomic_DNA"/>
</dbReference>
<dbReference type="InterPro" id="IPR000673">
    <property type="entry name" value="Sig_transdc_resp-reg_Me-estase"/>
</dbReference>
<comment type="catalytic activity">
    <reaction evidence="3">
        <text>[protein]-L-glutamate 5-O-methyl ester + H2O = L-glutamyl-[protein] + methanol + H(+)</text>
        <dbReference type="Rhea" id="RHEA:23236"/>
        <dbReference type="Rhea" id="RHEA-COMP:10208"/>
        <dbReference type="Rhea" id="RHEA-COMP:10311"/>
        <dbReference type="ChEBI" id="CHEBI:15377"/>
        <dbReference type="ChEBI" id="CHEBI:15378"/>
        <dbReference type="ChEBI" id="CHEBI:17790"/>
        <dbReference type="ChEBI" id="CHEBI:29973"/>
        <dbReference type="ChEBI" id="CHEBI:82795"/>
        <dbReference type="EC" id="3.1.1.61"/>
    </reaction>
</comment>
<dbReference type="Gene3D" id="3.40.50.180">
    <property type="entry name" value="Methylesterase CheB, C-terminal domain"/>
    <property type="match status" value="1"/>
</dbReference>
<evidence type="ECO:0000256" key="1">
    <source>
        <dbReference type="ARBA" id="ARBA00022801"/>
    </source>
</evidence>
<dbReference type="Pfam" id="PF01339">
    <property type="entry name" value="CheB_methylest"/>
    <property type="match status" value="1"/>
</dbReference>
<dbReference type="PROSITE" id="PS50122">
    <property type="entry name" value="CHEB"/>
    <property type="match status" value="1"/>
</dbReference>
<dbReference type="InterPro" id="IPR035909">
    <property type="entry name" value="CheB_C"/>
</dbReference>
<keyword evidence="5" id="KW-0472">Membrane</keyword>
<evidence type="ECO:0000256" key="3">
    <source>
        <dbReference type="ARBA" id="ARBA00048267"/>
    </source>
</evidence>
<evidence type="ECO:0000259" key="7">
    <source>
        <dbReference type="PROSITE" id="PS51123"/>
    </source>
</evidence>
<evidence type="ECO:0000313" key="8">
    <source>
        <dbReference type="EMBL" id="MBM1196947.1"/>
    </source>
</evidence>
<accession>A0ABS1ZKE7</accession>
<evidence type="ECO:0000256" key="5">
    <source>
        <dbReference type="PROSITE-ProRule" id="PRU00473"/>
    </source>
</evidence>
<feature type="active site" evidence="4">
    <location>
        <position position="24"/>
    </location>
</feature>